<dbReference type="PANTHER" id="PTHR14571:SF9">
    <property type="entry name" value="HISTONE-LYSINE N-METHYLTRANSFERASE SET-26-RELATED"/>
    <property type="match status" value="1"/>
</dbReference>
<feature type="compositionally biased region" description="Basic and acidic residues" evidence="6">
    <location>
        <begin position="294"/>
        <end position="303"/>
    </location>
</feature>
<accession>A0A8U0TWC6</accession>
<dbReference type="GO" id="GO:0008270">
    <property type="term" value="F:zinc ion binding"/>
    <property type="evidence" value="ECO:0007669"/>
    <property type="project" value="UniProtKB-KW"/>
</dbReference>
<feature type="compositionally biased region" description="Polar residues" evidence="6">
    <location>
        <begin position="187"/>
        <end position="238"/>
    </location>
</feature>
<feature type="compositionally biased region" description="Low complexity" evidence="6">
    <location>
        <begin position="72"/>
        <end position="81"/>
    </location>
</feature>
<organism evidence="8 9">
    <name type="scientific">Salvelinus namaycush</name>
    <name type="common">Lake trout</name>
    <name type="synonym">Salmo namaycush</name>
    <dbReference type="NCBI Taxonomy" id="8040"/>
    <lineage>
        <taxon>Eukaryota</taxon>
        <taxon>Metazoa</taxon>
        <taxon>Chordata</taxon>
        <taxon>Craniata</taxon>
        <taxon>Vertebrata</taxon>
        <taxon>Euteleostomi</taxon>
        <taxon>Actinopterygii</taxon>
        <taxon>Neopterygii</taxon>
        <taxon>Teleostei</taxon>
        <taxon>Protacanthopterygii</taxon>
        <taxon>Salmoniformes</taxon>
        <taxon>Salmonidae</taxon>
        <taxon>Salmoninae</taxon>
        <taxon>Salvelinus</taxon>
    </lineage>
</organism>
<dbReference type="InterPro" id="IPR011011">
    <property type="entry name" value="Znf_FYVE_PHD"/>
</dbReference>
<evidence type="ECO:0000259" key="7">
    <source>
        <dbReference type="SMART" id="SM00249"/>
    </source>
</evidence>
<feature type="domain" description="Zinc finger PHD-type" evidence="7">
    <location>
        <begin position="372"/>
        <end position="416"/>
    </location>
</feature>
<dbReference type="PANTHER" id="PTHR14571">
    <property type="entry name" value="HISTONE-LYSINE N-METHYLTRANSFERASE SET-26-RELATED"/>
    <property type="match status" value="1"/>
</dbReference>
<feature type="region of interest" description="Disordered" evidence="6">
    <location>
        <begin position="316"/>
        <end position="363"/>
    </location>
</feature>
<dbReference type="Gene3D" id="3.30.40.10">
    <property type="entry name" value="Zinc/RING finger domain, C3HC4 (zinc finger)"/>
    <property type="match status" value="1"/>
</dbReference>
<feature type="compositionally biased region" description="Polar residues" evidence="6">
    <location>
        <begin position="132"/>
        <end position="147"/>
    </location>
</feature>
<feature type="compositionally biased region" description="Basic and acidic residues" evidence="6">
    <location>
        <begin position="323"/>
        <end position="338"/>
    </location>
</feature>
<dbReference type="InterPro" id="IPR019787">
    <property type="entry name" value="Znf_PHD-finger"/>
</dbReference>
<dbReference type="KEGG" id="snh:120029047"/>
<proteinExistence type="predicted"/>
<dbReference type="GeneID" id="120029047"/>
<evidence type="ECO:0000313" key="9">
    <source>
        <dbReference type="RefSeq" id="XP_038830266.1"/>
    </source>
</evidence>
<feature type="compositionally biased region" description="Basic and acidic residues" evidence="6">
    <location>
        <begin position="268"/>
        <end position="287"/>
    </location>
</feature>
<evidence type="ECO:0000256" key="3">
    <source>
        <dbReference type="ARBA" id="ARBA00022771"/>
    </source>
</evidence>
<dbReference type="SMART" id="SM00249">
    <property type="entry name" value="PHD"/>
    <property type="match status" value="1"/>
</dbReference>
<gene>
    <name evidence="9" type="primary">LOC120029047</name>
</gene>
<dbReference type="InterPro" id="IPR013083">
    <property type="entry name" value="Znf_RING/FYVE/PHD"/>
</dbReference>
<evidence type="ECO:0000256" key="1">
    <source>
        <dbReference type="ARBA" id="ARBA00004123"/>
    </source>
</evidence>
<dbReference type="InterPro" id="IPR019786">
    <property type="entry name" value="Zinc_finger_PHD-type_CS"/>
</dbReference>
<name>A0A8U0TWC6_SALNM</name>
<evidence type="ECO:0000256" key="4">
    <source>
        <dbReference type="ARBA" id="ARBA00022833"/>
    </source>
</evidence>
<feature type="region of interest" description="Disordered" evidence="6">
    <location>
        <begin position="72"/>
        <end position="303"/>
    </location>
</feature>
<keyword evidence="2" id="KW-0479">Metal-binding</keyword>
<keyword evidence="3" id="KW-0863">Zinc-finger</keyword>
<dbReference type="GO" id="GO:0005634">
    <property type="term" value="C:nucleus"/>
    <property type="evidence" value="ECO:0007669"/>
    <property type="project" value="UniProtKB-SubCell"/>
</dbReference>
<keyword evidence="4" id="KW-0862">Zinc</keyword>
<keyword evidence="5" id="KW-0539">Nucleus</keyword>
<dbReference type="Pfam" id="PF00628">
    <property type="entry name" value="PHD"/>
    <property type="match status" value="1"/>
</dbReference>
<evidence type="ECO:0000313" key="8">
    <source>
        <dbReference type="Proteomes" id="UP000808372"/>
    </source>
</evidence>
<dbReference type="InterPro" id="IPR001965">
    <property type="entry name" value="Znf_PHD"/>
</dbReference>
<comment type="subcellular location">
    <subcellularLocation>
        <location evidence="1">Nucleus</location>
    </subcellularLocation>
</comment>
<feature type="compositionally biased region" description="Polar residues" evidence="6">
    <location>
        <begin position="82"/>
        <end position="98"/>
    </location>
</feature>
<dbReference type="RefSeq" id="XP_038830266.1">
    <property type="nucleotide sequence ID" value="XM_038974338.1"/>
</dbReference>
<evidence type="ECO:0000256" key="6">
    <source>
        <dbReference type="SAM" id="MobiDB-lite"/>
    </source>
</evidence>
<reference evidence="9" key="1">
    <citation type="submission" date="2025-08" db="UniProtKB">
        <authorList>
            <consortium name="RefSeq"/>
        </authorList>
    </citation>
    <scope>IDENTIFICATION</scope>
    <source>
        <tissue evidence="9">White muscle</tissue>
    </source>
</reference>
<dbReference type="Proteomes" id="UP000808372">
    <property type="component" value="Chromosome 34"/>
</dbReference>
<dbReference type="PROSITE" id="PS01359">
    <property type="entry name" value="ZF_PHD_1"/>
    <property type="match status" value="1"/>
</dbReference>
<feature type="compositionally biased region" description="Polar residues" evidence="6">
    <location>
        <begin position="156"/>
        <end position="170"/>
    </location>
</feature>
<dbReference type="SUPFAM" id="SSF57903">
    <property type="entry name" value="FYVE/PHD zinc finger"/>
    <property type="match status" value="1"/>
</dbReference>
<sequence>MTPSRECQTLMTRRTAMPTSCSSEHSTTMRKRKRTVEDFNQFCTFVLAYAGYIPYQTEDWWCSDSKPSDSNPCSSSHSTSPWAYQSSANSDCGSSTQSQKEKGKEVKRRRSDKKPAGPGQGEKKPRGGSAKKSPNTKQAAPTSTVSRTPELHEQHQPQSERTNFNSCPTDNKTHPLTAPKSDHDCKLSQSSLTQLFPEATSSSSLSVHRNKINTGQTHTPDPNGSAGKTNDATTPQKTGSEELEQEVTEHPVDMTTTSCEMGKSCPHRPGDREKKRRKEENVTRESWEGSGSEGRIDSGQRSDILRMVMDRRLRGQLTEDQETGYHTEEGSSPDRDHGGSNYQTDQGGSDGEDTSADNSKMEDEDDSWDLITCFCMKPFAGRPMIECSECGTWVHLSCAKIRRTHVPEVFTCQPCRDAKTNIRRSNRARIASRKRFSD</sequence>
<dbReference type="CDD" id="cd15632">
    <property type="entry name" value="PHD_PHF13"/>
    <property type="match status" value="1"/>
</dbReference>
<evidence type="ECO:0000256" key="5">
    <source>
        <dbReference type="ARBA" id="ARBA00023242"/>
    </source>
</evidence>
<keyword evidence="8" id="KW-1185">Reference proteome</keyword>
<dbReference type="AlphaFoldDB" id="A0A8U0TWC6"/>
<protein>
    <submittedName>
        <fullName evidence="9">PHD finger protein 23-like isoform X1</fullName>
    </submittedName>
</protein>
<dbReference type="InterPro" id="IPR041947">
    <property type="entry name" value="PHD_PHF13"/>
</dbReference>
<evidence type="ECO:0000256" key="2">
    <source>
        <dbReference type="ARBA" id="ARBA00022723"/>
    </source>
</evidence>